<proteinExistence type="predicted"/>
<sequence length="168" mass="18677">MLNPYAYGNAWFVNEIRYVANANEEINALDSIQPMQTAVVDSRFKQCLNGVQTAFKDSTSSIMLTSYAPNKLVYQSHSPQAGVVVFSEIYYPGWKATIDGQPVEIARVNYILRAISVPAGKHTITMTFDPESLHVTERIAYGGLIVLLLGIIILLYKCRKSLPTSSKK</sequence>
<dbReference type="PANTHER" id="PTHR38454">
    <property type="entry name" value="INTEGRAL MEMBRANE PROTEIN-RELATED"/>
    <property type="match status" value="1"/>
</dbReference>
<dbReference type="Pfam" id="PF09586">
    <property type="entry name" value="YfhO"/>
    <property type="match status" value="1"/>
</dbReference>
<keyword evidence="1" id="KW-1133">Transmembrane helix</keyword>
<organism evidence="2">
    <name type="scientific">bioreactor metagenome</name>
    <dbReference type="NCBI Taxonomy" id="1076179"/>
    <lineage>
        <taxon>unclassified sequences</taxon>
        <taxon>metagenomes</taxon>
        <taxon>ecological metagenomes</taxon>
    </lineage>
</organism>
<protein>
    <recommendedName>
        <fullName evidence="3">YfhO family protein</fullName>
    </recommendedName>
</protein>
<evidence type="ECO:0008006" key="3">
    <source>
        <dbReference type="Google" id="ProtNLM"/>
    </source>
</evidence>
<evidence type="ECO:0000313" key="2">
    <source>
        <dbReference type="EMBL" id="MPM22844.1"/>
    </source>
</evidence>
<accession>A0A644Y9Q9</accession>
<dbReference type="AlphaFoldDB" id="A0A644Y9Q9"/>
<keyword evidence="1" id="KW-0472">Membrane</keyword>
<dbReference type="PANTHER" id="PTHR38454:SF1">
    <property type="entry name" value="INTEGRAL MEMBRANE PROTEIN"/>
    <property type="match status" value="1"/>
</dbReference>
<comment type="caution">
    <text evidence="2">The sequence shown here is derived from an EMBL/GenBank/DDBJ whole genome shotgun (WGS) entry which is preliminary data.</text>
</comment>
<feature type="transmembrane region" description="Helical" evidence="1">
    <location>
        <begin position="139"/>
        <end position="158"/>
    </location>
</feature>
<dbReference type="InterPro" id="IPR018580">
    <property type="entry name" value="Uncharacterised_YfhO"/>
</dbReference>
<name>A0A644Y9Q9_9ZZZZ</name>
<evidence type="ECO:0000256" key="1">
    <source>
        <dbReference type="SAM" id="Phobius"/>
    </source>
</evidence>
<dbReference type="EMBL" id="VSSQ01003896">
    <property type="protein sequence ID" value="MPM22844.1"/>
    <property type="molecule type" value="Genomic_DNA"/>
</dbReference>
<keyword evidence="1" id="KW-0812">Transmembrane</keyword>
<gene>
    <name evidence="2" type="ORF">SDC9_69303</name>
</gene>
<reference evidence="2" key="1">
    <citation type="submission" date="2019-08" db="EMBL/GenBank/DDBJ databases">
        <authorList>
            <person name="Kucharzyk K."/>
            <person name="Murdoch R.W."/>
            <person name="Higgins S."/>
            <person name="Loffler F."/>
        </authorList>
    </citation>
    <scope>NUCLEOTIDE SEQUENCE</scope>
</reference>